<dbReference type="Proteomes" id="UP001324115">
    <property type="component" value="Unassembled WGS sequence"/>
</dbReference>
<keyword evidence="2" id="KW-0677">Repeat</keyword>
<evidence type="ECO:0000256" key="2">
    <source>
        <dbReference type="ARBA" id="ARBA00022737"/>
    </source>
</evidence>
<keyword evidence="6" id="KW-1185">Reference proteome</keyword>
<evidence type="ECO:0000256" key="3">
    <source>
        <dbReference type="ARBA" id="ARBA00022821"/>
    </source>
</evidence>
<evidence type="ECO:0000256" key="1">
    <source>
        <dbReference type="ARBA" id="ARBA00022614"/>
    </source>
</evidence>
<dbReference type="SUPFAM" id="SSF52047">
    <property type="entry name" value="RNI-like"/>
    <property type="match status" value="3"/>
</dbReference>
<feature type="domain" description="Disease resistance protein RPS4B/Roq1-like leucine-rich repeats" evidence="4">
    <location>
        <begin position="44"/>
        <end position="129"/>
    </location>
</feature>
<dbReference type="InterPro" id="IPR058546">
    <property type="entry name" value="RPS4B/Roq1-like_LRR"/>
</dbReference>
<dbReference type="PANTHER" id="PTHR47186">
    <property type="entry name" value="LEUCINE-RICH REPEAT-CONTAINING PROTEIN 57"/>
    <property type="match status" value="1"/>
</dbReference>
<protein>
    <recommendedName>
        <fullName evidence="4">Disease resistance protein RPS4B/Roq1-like leucine-rich repeats domain-containing protein</fullName>
    </recommendedName>
</protein>
<dbReference type="InterPro" id="IPR001611">
    <property type="entry name" value="Leu-rich_rpt"/>
</dbReference>
<dbReference type="PROSITE" id="PS51450">
    <property type="entry name" value="LRR"/>
    <property type="match status" value="1"/>
</dbReference>
<dbReference type="InterPro" id="IPR003591">
    <property type="entry name" value="Leu-rich_rpt_typical-subtyp"/>
</dbReference>
<dbReference type="PANTHER" id="PTHR47186:SF3">
    <property type="entry name" value="OS09G0267800 PROTEIN"/>
    <property type="match status" value="1"/>
</dbReference>
<dbReference type="InterPro" id="IPR032675">
    <property type="entry name" value="LRR_dom_sf"/>
</dbReference>
<dbReference type="AlphaFoldDB" id="A0AAN7EWA7"/>
<dbReference type="Gene3D" id="3.80.10.10">
    <property type="entry name" value="Ribonuclease Inhibitor"/>
    <property type="match status" value="4"/>
</dbReference>
<gene>
    <name evidence="5" type="ORF">RGQ29_024500</name>
</gene>
<sequence>MLTEAFFLDSTAITKLPSSVGGLISLTLSDCKNLWRLPNTIYNLKSLESLDLSWCSTFEYLPKNLGNVEGLKKLDLSGTAIEELPISIEGLVNLTLLTLADCEKLVYLPSTISSLKSLESLEFSGCSKFEYLLENLGSVVGLKELKLSGTSIKDLPSSIEHLTNLTLLTLRDCKNLVCLPNTFWCLKLGNSLDLTGCTKIEKLLENLGNVEGLEKLDLSRTAIKELPSSIEHLTNLTVLTLKDCKNLVRLPNAIWSLKLGHSLDLSRCSKFDNLLENLGNVEGLEKLDLTGIAIKELPSSIGRLTNLTVLTLKDCKNLVRLPNAIWSLKLGNSLDLSGCSKFDNLLENLRNVKGLEKIDLSETTIKELPSSIEHLTYLTVLTLKDCKNLMRLPNNIFCLKLLKFLDLSGCSNFDNLGENLGNAKGLELLNLSGTAVKEVPSSIFLLENLKELNIHGCNKRALSLFYYMPSDSVLVGQVLPSLSGLHSLRYLDLSGSDLSSTPNEICHSSSLEHLNLSGNNFVSLPESISQLSNLRRLHLEGCERLQSLQNVPSTTHVVIVNNCISLERLPKLQKYSIKTTIVPHLEGQSGRLQDILDIIIPRGEILKWFSLKCRSDNIKVPSFGFNGITMECEHSNFSTNYGEVKLPHLWLLYLSPHFFGSYWKEILSETDASGCWKLEIKVISRSLVVEKKMGFHLVYEQGKEGPNQTMAQCSNNSIPYEDLASRCFSS</sequence>
<evidence type="ECO:0000313" key="6">
    <source>
        <dbReference type="Proteomes" id="UP001324115"/>
    </source>
</evidence>
<dbReference type="EMBL" id="JAXUIC010000007">
    <property type="protein sequence ID" value="KAK4580874.1"/>
    <property type="molecule type" value="Genomic_DNA"/>
</dbReference>
<feature type="domain" description="Disease resistance protein RPS4B/Roq1-like leucine-rich repeats" evidence="4">
    <location>
        <begin position="415"/>
        <end position="573"/>
    </location>
</feature>
<keyword evidence="1" id="KW-0433">Leucine-rich repeat</keyword>
<evidence type="ECO:0000259" key="4">
    <source>
        <dbReference type="Pfam" id="PF23286"/>
    </source>
</evidence>
<dbReference type="Pfam" id="PF23286">
    <property type="entry name" value="LRR_13"/>
    <property type="match status" value="2"/>
</dbReference>
<name>A0AAN7EWA7_QUERU</name>
<dbReference type="SMART" id="SM00369">
    <property type="entry name" value="LRR_TYP"/>
    <property type="match status" value="8"/>
</dbReference>
<organism evidence="5 6">
    <name type="scientific">Quercus rubra</name>
    <name type="common">Northern red oak</name>
    <name type="synonym">Quercus borealis</name>
    <dbReference type="NCBI Taxonomy" id="3512"/>
    <lineage>
        <taxon>Eukaryota</taxon>
        <taxon>Viridiplantae</taxon>
        <taxon>Streptophyta</taxon>
        <taxon>Embryophyta</taxon>
        <taxon>Tracheophyta</taxon>
        <taxon>Spermatophyta</taxon>
        <taxon>Magnoliopsida</taxon>
        <taxon>eudicotyledons</taxon>
        <taxon>Gunneridae</taxon>
        <taxon>Pentapetalae</taxon>
        <taxon>rosids</taxon>
        <taxon>fabids</taxon>
        <taxon>Fagales</taxon>
        <taxon>Fagaceae</taxon>
        <taxon>Quercus</taxon>
    </lineage>
</organism>
<evidence type="ECO:0000313" key="5">
    <source>
        <dbReference type="EMBL" id="KAK4580874.1"/>
    </source>
</evidence>
<comment type="caution">
    <text evidence="5">The sequence shown here is derived from an EMBL/GenBank/DDBJ whole genome shotgun (WGS) entry which is preliminary data.</text>
</comment>
<keyword evidence="3" id="KW-0611">Plant defense</keyword>
<reference evidence="5 6" key="1">
    <citation type="journal article" date="2023" name="G3 (Bethesda)">
        <title>A haplotype-resolved chromosome-scale genome for Quercus rubra L. provides insights into the genetics of adaptive traits for red oak species.</title>
        <authorList>
            <person name="Kapoor B."/>
            <person name="Jenkins J."/>
            <person name="Schmutz J."/>
            <person name="Zhebentyayeva T."/>
            <person name="Kuelheim C."/>
            <person name="Coggeshall M."/>
            <person name="Heim C."/>
            <person name="Lasky J.R."/>
            <person name="Leites L."/>
            <person name="Islam-Faridi N."/>
            <person name="Romero-Severson J."/>
            <person name="DeLeo V.L."/>
            <person name="Lucas S.M."/>
            <person name="Lazic D."/>
            <person name="Gailing O."/>
            <person name="Carlson J."/>
            <person name="Staton M."/>
        </authorList>
    </citation>
    <scope>NUCLEOTIDE SEQUENCE [LARGE SCALE GENOMIC DNA]</scope>
    <source>
        <strain evidence="5">Pseudo-F2</strain>
    </source>
</reference>
<accession>A0AAN7EWA7</accession>
<proteinExistence type="predicted"/>